<feature type="transmembrane region" description="Helical" evidence="1">
    <location>
        <begin position="23"/>
        <end position="43"/>
    </location>
</feature>
<proteinExistence type="predicted"/>
<sequence>MSLHQQGGAHRHRKSSGGGGHKVAALIALALVLAAFGLGAFLLRPNTNTPASISPEAFVDQMEKASQGVVFERNLYGGPIRVQSKGGQVTVTADNIPPSICVSVGWKLVRKGLLSINGVTPLRVSAAKLSELCNQDDTYASLAWTPKSGD</sequence>
<dbReference type="OrthoDB" id="7353877at2"/>
<organism evidence="2 3">
    <name type="scientific">Paramagnetospirillum marisnigri</name>
    <dbReference type="NCBI Taxonomy" id="1285242"/>
    <lineage>
        <taxon>Bacteria</taxon>
        <taxon>Pseudomonadati</taxon>
        <taxon>Pseudomonadota</taxon>
        <taxon>Alphaproteobacteria</taxon>
        <taxon>Rhodospirillales</taxon>
        <taxon>Magnetospirillaceae</taxon>
        <taxon>Paramagnetospirillum</taxon>
    </lineage>
</organism>
<keyword evidence="1" id="KW-1133">Transmembrane helix</keyword>
<protein>
    <submittedName>
        <fullName evidence="2">Uncharacterized protein</fullName>
    </submittedName>
</protein>
<reference evidence="2 3" key="1">
    <citation type="submission" date="2016-04" db="EMBL/GenBank/DDBJ databases">
        <title>Draft genome sequence of freshwater magnetotactic bacteria Magnetospirillum marisnigri SP-1 and Magnetospirillum moscoviense BB-1.</title>
        <authorList>
            <person name="Koziaeva V."/>
            <person name="Dziuba M.V."/>
            <person name="Ivanov T.M."/>
            <person name="Kuznetsov B."/>
            <person name="Grouzdev D.S."/>
        </authorList>
    </citation>
    <scope>NUCLEOTIDE SEQUENCE [LARGE SCALE GENOMIC DNA]</scope>
    <source>
        <strain evidence="2 3">SP-1</strain>
    </source>
</reference>
<evidence type="ECO:0000313" key="2">
    <source>
        <dbReference type="EMBL" id="OAN49615.1"/>
    </source>
</evidence>
<evidence type="ECO:0000313" key="3">
    <source>
        <dbReference type="Proteomes" id="UP000078428"/>
    </source>
</evidence>
<keyword evidence="3" id="KW-1185">Reference proteome</keyword>
<comment type="caution">
    <text evidence="2">The sequence shown here is derived from an EMBL/GenBank/DDBJ whole genome shotgun (WGS) entry which is preliminary data.</text>
</comment>
<accession>A0A178MNF7</accession>
<keyword evidence="1" id="KW-0812">Transmembrane</keyword>
<dbReference type="Proteomes" id="UP000078428">
    <property type="component" value="Unassembled WGS sequence"/>
</dbReference>
<dbReference type="AlphaFoldDB" id="A0A178MNF7"/>
<name>A0A178MNF7_9PROT</name>
<gene>
    <name evidence="2" type="ORF">A6A04_19075</name>
</gene>
<dbReference type="EMBL" id="LWQT01000060">
    <property type="protein sequence ID" value="OAN49615.1"/>
    <property type="molecule type" value="Genomic_DNA"/>
</dbReference>
<keyword evidence="1" id="KW-0472">Membrane</keyword>
<evidence type="ECO:0000256" key="1">
    <source>
        <dbReference type="SAM" id="Phobius"/>
    </source>
</evidence>